<reference evidence="2 3" key="1">
    <citation type="submission" date="2023-07" db="EMBL/GenBank/DDBJ databases">
        <title>Genomic Encyclopedia of Type Strains, Phase IV (KMG-IV): sequencing the most valuable type-strain genomes for metagenomic binning, comparative biology and taxonomic classification.</title>
        <authorList>
            <person name="Goeker M."/>
        </authorList>
    </citation>
    <scope>NUCLEOTIDE SEQUENCE [LARGE SCALE GENOMIC DNA]</scope>
    <source>
        <strain evidence="2 3">DSM 12751</strain>
    </source>
</reference>
<proteinExistence type="predicted"/>
<name>A0ABT9VUA3_9BACI</name>
<keyword evidence="1" id="KW-1133">Transmembrane helix</keyword>
<comment type="caution">
    <text evidence="2">The sequence shown here is derived from an EMBL/GenBank/DDBJ whole genome shotgun (WGS) entry which is preliminary data.</text>
</comment>
<gene>
    <name evidence="2" type="ORF">J2S11_000472</name>
</gene>
<accession>A0ABT9VUA3</accession>
<dbReference type="RefSeq" id="WP_307390381.1">
    <property type="nucleotide sequence ID" value="NZ_BAAADK010000018.1"/>
</dbReference>
<organism evidence="2 3">
    <name type="scientific">Caldalkalibacillus horti</name>
    <dbReference type="NCBI Taxonomy" id="77523"/>
    <lineage>
        <taxon>Bacteria</taxon>
        <taxon>Bacillati</taxon>
        <taxon>Bacillota</taxon>
        <taxon>Bacilli</taxon>
        <taxon>Bacillales</taxon>
        <taxon>Bacillaceae</taxon>
        <taxon>Caldalkalibacillus</taxon>
    </lineage>
</organism>
<evidence type="ECO:0000313" key="3">
    <source>
        <dbReference type="Proteomes" id="UP001235840"/>
    </source>
</evidence>
<keyword evidence="1" id="KW-0472">Membrane</keyword>
<feature type="transmembrane region" description="Helical" evidence="1">
    <location>
        <begin position="6"/>
        <end position="25"/>
    </location>
</feature>
<protein>
    <submittedName>
        <fullName evidence="2">Uncharacterized protein</fullName>
    </submittedName>
</protein>
<evidence type="ECO:0000256" key="1">
    <source>
        <dbReference type="SAM" id="Phobius"/>
    </source>
</evidence>
<keyword evidence="3" id="KW-1185">Reference proteome</keyword>
<sequence>MGTVFMVLFIILFAVLIVSFLRNLLFKRELEEQEELNPLSSSWMVPSVLQSLRTSDILSQDEFETLDGKSYEEVEEYVIQQDYFATRQEFLEWVMQQPDIMGAGDSVFGGIDRFDRKK</sequence>
<dbReference type="EMBL" id="JAUSTY010000002">
    <property type="protein sequence ID" value="MDQ0164572.1"/>
    <property type="molecule type" value="Genomic_DNA"/>
</dbReference>
<evidence type="ECO:0000313" key="2">
    <source>
        <dbReference type="EMBL" id="MDQ0164572.1"/>
    </source>
</evidence>
<keyword evidence="1" id="KW-0812">Transmembrane</keyword>
<dbReference type="Proteomes" id="UP001235840">
    <property type="component" value="Unassembled WGS sequence"/>
</dbReference>